<keyword evidence="3" id="KW-1185">Reference proteome</keyword>
<feature type="region of interest" description="Disordered" evidence="1">
    <location>
        <begin position="185"/>
        <end position="215"/>
    </location>
</feature>
<dbReference type="Proteomes" id="UP000217790">
    <property type="component" value="Unassembled WGS sequence"/>
</dbReference>
<sequence>MRHEYSKDWWGYMYSHPELSPAGIGIAAQMFMYCCRVSSGIQQTDNTDIVEKILGLLVQRVMTASHCCYAIYNPREMAVMVNIMQQKYIDPDEVLAQLAGANMIHTEDNIVKYYWGTLDGRKKRYIPMKQQSFRLGDIAKVQCSVVFMKSKGGSVKTKLILRALALVNCKHVMKVKWKVRFKYSDEDKEEQPTQKCWEGNEQKAMEENGGLQMED</sequence>
<gene>
    <name evidence="2" type="ORF">ARMGADRAFT_1040816</name>
</gene>
<dbReference type="AlphaFoldDB" id="A0A2H3CM15"/>
<proteinExistence type="predicted"/>
<evidence type="ECO:0000313" key="3">
    <source>
        <dbReference type="Proteomes" id="UP000217790"/>
    </source>
</evidence>
<organism evidence="2 3">
    <name type="scientific">Armillaria gallica</name>
    <name type="common">Bulbous honey fungus</name>
    <name type="synonym">Armillaria bulbosa</name>
    <dbReference type="NCBI Taxonomy" id="47427"/>
    <lineage>
        <taxon>Eukaryota</taxon>
        <taxon>Fungi</taxon>
        <taxon>Dikarya</taxon>
        <taxon>Basidiomycota</taxon>
        <taxon>Agaricomycotina</taxon>
        <taxon>Agaricomycetes</taxon>
        <taxon>Agaricomycetidae</taxon>
        <taxon>Agaricales</taxon>
        <taxon>Marasmiineae</taxon>
        <taxon>Physalacriaceae</taxon>
        <taxon>Armillaria</taxon>
    </lineage>
</organism>
<evidence type="ECO:0000256" key="1">
    <source>
        <dbReference type="SAM" id="MobiDB-lite"/>
    </source>
</evidence>
<reference evidence="3" key="1">
    <citation type="journal article" date="2017" name="Nat. Ecol. Evol.">
        <title>Genome expansion and lineage-specific genetic innovations in the forest pathogenic fungi Armillaria.</title>
        <authorList>
            <person name="Sipos G."/>
            <person name="Prasanna A.N."/>
            <person name="Walter M.C."/>
            <person name="O'Connor E."/>
            <person name="Balint B."/>
            <person name="Krizsan K."/>
            <person name="Kiss B."/>
            <person name="Hess J."/>
            <person name="Varga T."/>
            <person name="Slot J."/>
            <person name="Riley R."/>
            <person name="Boka B."/>
            <person name="Rigling D."/>
            <person name="Barry K."/>
            <person name="Lee J."/>
            <person name="Mihaltcheva S."/>
            <person name="LaButti K."/>
            <person name="Lipzen A."/>
            <person name="Waldron R."/>
            <person name="Moloney N.M."/>
            <person name="Sperisen C."/>
            <person name="Kredics L."/>
            <person name="Vagvoelgyi C."/>
            <person name="Patrignani A."/>
            <person name="Fitzpatrick D."/>
            <person name="Nagy I."/>
            <person name="Doyle S."/>
            <person name="Anderson J.B."/>
            <person name="Grigoriev I.V."/>
            <person name="Gueldener U."/>
            <person name="Muensterkoetter M."/>
            <person name="Nagy L.G."/>
        </authorList>
    </citation>
    <scope>NUCLEOTIDE SEQUENCE [LARGE SCALE GENOMIC DNA]</scope>
    <source>
        <strain evidence="3">Ar21-2</strain>
    </source>
</reference>
<protein>
    <submittedName>
        <fullName evidence="2">Uncharacterized protein</fullName>
    </submittedName>
</protein>
<dbReference type="InParanoid" id="A0A2H3CM15"/>
<evidence type="ECO:0000313" key="2">
    <source>
        <dbReference type="EMBL" id="PBK79438.1"/>
    </source>
</evidence>
<accession>A0A2H3CM15</accession>
<dbReference type="EMBL" id="KZ293776">
    <property type="protein sequence ID" value="PBK79438.1"/>
    <property type="molecule type" value="Genomic_DNA"/>
</dbReference>
<name>A0A2H3CM15_ARMGA</name>